<evidence type="ECO:0000313" key="1">
    <source>
        <dbReference type="EMBL" id="MDB7906005.1"/>
    </source>
</evidence>
<dbReference type="AlphaFoldDB" id="A0AAW6C1J0"/>
<comment type="caution">
    <text evidence="1">The sequence shown here is derived from an EMBL/GenBank/DDBJ whole genome shotgun (WGS) entry which is preliminary data.</text>
</comment>
<dbReference type="Proteomes" id="UP001211006">
    <property type="component" value="Unassembled WGS sequence"/>
</dbReference>
<name>A0AAW6C1J0_FLAPL</name>
<evidence type="ECO:0000313" key="2">
    <source>
        <dbReference type="EMBL" id="MDB7934992.1"/>
    </source>
</evidence>
<proteinExistence type="predicted"/>
<accession>A0AAW6C1J0</accession>
<gene>
    <name evidence="1" type="ORF">PND83_08470</name>
    <name evidence="2" type="ORF">PNE06_18060</name>
</gene>
<reference evidence="1" key="1">
    <citation type="submission" date="2023-01" db="EMBL/GenBank/DDBJ databases">
        <title>Human gut microbiome strain richness.</title>
        <authorList>
            <person name="Chen-Liaw A."/>
        </authorList>
    </citation>
    <scope>NUCLEOTIDE SEQUENCE</scope>
    <source>
        <strain evidence="2">1001287st1_F4_1001285I_161205</strain>
        <strain evidence="1">2225st1_A6_2225SCRN_200828</strain>
    </source>
</reference>
<evidence type="ECO:0000313" key="3">
    <source>
        <dbReference type="Proteomes" id="UP001211006"/>
    </source>
</evidence>
<organism evidence="1 3">
    <name type="scientific">Flavonifractor plautii</name>
    <name type="common">Fusobacterium plautii</name>
    <dbReference type="NCBI Taxonomy" id="292800"/>
    <lineage>
        <taxon>Bacteria</taxon>
        <taxon>Bacillati</taxon>
        <taxon>Bacillota</taxon>
        <taxon>Clostridia</taxon>
        <taxon>Eubacteriales</taxon>
        <taxon>Oscillospiraceae</taxon>
        <taxon>Flavonifractor</taxon>
    </lineage>
</organism>
<protein>
    <submittedName>
        <fullName evidence="1">Uncharacterized protein</fullName>
    </submittedName>
</protein>
<sequence length="181" mass="21019">MYYKRYFGTIQKSAGLPSWVKWTHHSEGKTHCEECLRLDDCWFQKEKAPLCPHHPYCHCTLDPIPYTIVVSNAAAHSAYSKFDPYLFNTRGEHPHGKDKLFHEWGYTVVDAFWLQKEIERQAREKYVSGNYELGRLNFAGQRISIRIEIPRRNGDGTVSFISGWMVESTGEIRLTTPYGGE</sequence>
<dbReference type="EMBL" id="JAQLWO010000007">
    <property type="protein sequence ID" value="MDB7906005.1"/>
    <property type="molecule type" value="Genomic_DNA"/>
</dbReference>
<dbReference type="EMBL" id="JAQLWV010000034">
    <property type="protein sequence ID" value="MDB7934992.1"/>
    <property type="molecule type" value="Genomic_DNA"/>
</dbReference>
<dbReference type="RefSeq" id="WP_009259004.1">
    <property type="nucleotide sequence ID" value="NZ_BAABXT010000001.1"/>
</dbReference>
<dbReference type="Proteomes" id="UP001211173">
    <property type="component" value="Unassembled WGS sequence"/>
</dbReference>